<dbReference type="GO" id="GO:0032259">
    <property type="term" value="P:methylation"/>
    <property type="evidence" value="ECO:0007669"/>
    <property type="project" value="UniProtKB-KW"/>
</dbReference>
<accession>A0A8S5SUK4</accession>
<name>A0A8S5SUK4_9CAUD</name>
<keyword evidence="1" id="KW-0489">Methyltransferase</keyword>
<dbReference type="GO" id="GO:0008168">
    <property type="term" value="F:methyltransferase activity"/>
    <property type="evidence" value="ECO:0007669"/>
    <property type="project" value="UniProtKB-KW"/>
</dbReference>
<organism evidence="1">
    <name type="scientific">Siphoviridae sp. ctqPo10</name>
    <dbReference type="NCBI Taxonomy" id="2827948"/>
    <lineage>
        <taxon>Viruses</taxon>
        <taxon>Duplodnaviria</taxon>
        <taxon>Heunggongvirae</taxon>
        <taxon>Uroviricota</taxon>
        <taxon>Caudoviricetes</taxon>
    </lineage>
</organism>
<dbReference type="InterPro" id="IPR002052">
    <property type="entry name" value="DNA_methylase_N6_adenine_CS"/>
</dbReference>
<protein>
    <submittedName>
        <fullName evidence="1">Adenine-specific methyltransferase</fullName>
    </submittedName>
</protein>
<keyword evidence="1" id="KW-0808">Transferase</keyword>
<dbReference type="EMBL" id="BK032682">
    <property type="protein sequence ID" value="DAF54705.1"/>
    <property type="molecule type" value="Genomic_DNA"/>
</dbReference>
<evidence type="ECO:0000313" key="1">
    <source>
        <dbReference type="EMBL" id="DAF54705.1"/>
    </source>
</evidence>
<dbReference type="GO" id="GO:0003676">
    <property type="term" value="F:nucleic acid binding"/>
    <property type="evidence" value="ECO:0007669"/>
    <property type="project" value="InterPro"/>
</dbReference>
<proteinExistence type="predicted"/>
<dbReference type="PROSITE" id="PS00092">
    <property type="entry name" value="N6_MTASE"/>
    <property type="match status" value="1"/>
</dbReference>
<sequence>MALNIGYLTSDKEDNELYSPFYIVDHIIKYLPKDKIIWCPFDEEWSAFYVRLKECGYKVIRSSLKDNQNFFEYEPDRWDIIVSNPPFSIKDKVLNRLYSFHKPFAVLLPLNSLQGKSRFQYFKQGIQILSFDSRVCYHDQKHMNSVVKGSPFATAYFCKDLLPKDLIIEQLHEYDRPLQSIKERRG</sequence>
<reference evidence="1" key="1">
    <citation type="journal article" date="2021" name="Proc. Natl. Acad. Sci. U.S.A.">
        <title>A Catalog of Tens of Thousands of Viruses from Human Metagenomes Reveals Hidden Associations with Chronic Diseases.</title>
        <authorList>
            <person name="Tisza M.J."/>
            <person name="Buck C.B."/>
        </authorList>
    </citation>
    <scope>NUCLEOTIDE SEQUENCE</scope>
    <source>
        <strain evidence="1">CtqPo10</strain>
    </source>
</reference>